<dbReference type="GO" id="GO:0006310">
    <property type="term" value="P:DNA recombination"/>
    <property type="evidence" value="ECO:0007669"/>
    <property type="project" value="TreeGrafter"/>
</dbReference>
<gene>
    <name evidence="2" type="ORF">SAMN02745108_00800</name>
</gene>
<name>A0A1T4L875_9BACT</name>
<dbReference type="RefSeq" id="WP_078775875.1">
    <property type="nucleotide sequence ID" value="NZ_FUWU01000010.1"/>
</dbReference>
<dbReference type="Proteomes" id="UP000190449">
    <property type="component" value="Unassembled WGS sequence"/>
</dbReference>
<evidence type="ECO:0000313" key="3">
    <source>
        <dbReference type="Proteomes" id="UP000190449"/>
    </source>
</evidence>
<accession>A0A1T4L875</accession>
<proteinExistence type="predicted"/>
<protein>
    <submittedName>
        <fullName evidence="2">Putative transposase, YhgA-like</fullName>
    </submittedName>
</protein>
<reference evidence="2 3" key="1">
    <citation type="submission" date="2017-02" db="EMBL/GenBank/DDBJ databases">
        <authorList>
            <person name="Peterson S.W."/>
        </authorList>
    </citation>
    <scope>NUCLEOTIDE SEQUENCE [LARGE SCALE GENOMIC DNA]</scope>
    <source>
        <strain evidence="2 3">ATCC 43854</strain>
    </source>
</reference>
<dbReference type="EMBL" id="FUWU01000010">
    <property type="protein sequence ID" value="SJZ50945.1"/>
    <property type="molecule type" value="Genomic_DNA"/>
</dbReference>
<organism evidence="2 3">
    <name type="scientific">Fibrobacter intestinalis</name>
    <dbReference type="NCBI Taxonomy" id="28122"/>
    <lineage>
        <taxon>Bacteria</taxon>
        <taxon>Pseudomonadati</taxon>
        <taxon>Fibrobacterota</taxon>
        <taxon>Fibrobacteria</taxon>
        <taxon>Fibrobacterales</taxon>
        <taxon>Fibrobacteraceae</taxon>
        <taxon>Fibrobacter</taxon>
    </lineage>
</organism>
<feature type="domain" description="Transposase (putative) YhgA-like" evidence="1">
    <location>
        <begin position="102"/>
        <end position="226"/>
    </location>
</feature>
<dbReference type="Pfam" id="PF04754">
    <property type="entry name" value="Transposase_31"/>
    <property type="match status" value="1"/>
</dbReference>
<evidence type="ECO:0000259" key="1">
    <source>
        <dbReference type="Pfam" id="PF04754"/>
    </source>
</evidence>
<dbReference type="AlphaFoldDB" id="A0A1T4L875"/>
<dbReference type="InterPro" id="IPR051699">
    <property type="entry name" value="Rpn/YhgA-like_nuclease"/>
</dbReference>
<dbReference type="GO" id="GO:1990238">
    <property type="term" value="F:double-stranded DNA endonuclease activity"/>
    <property type="evidence" value="ECO:0007669"/>
    <property type="project" value="TreeGrafter"/>
</dbReference>
<dbReference type="STRING" id="28122.SAMN02745108_00800"/>
<dbReference type="PANTHER" id="PTHR34611:SF2">
    <property type="entry name" value="INACTIVE RECOMBINATION-PROMOTING NUCLEASE-LIKE PROTEIN RPNE-RELATED"/>
    <property type="match status" value="1"/>
</dbReference>
<dbReference type="PANTHER" id="PTHR34611">
    <property type="match status" value="1"/>
</dbReference>
<sequence>MKENNANARTGHDSYFRSVFKAPDRAAELLRLVARNNRSLSEFLKTVDLSTLTEISESFSDTESFGYADLAFTVKIAGDGGESNDVKDRENAKRSADLLVGILEEHKSSKDPNITAQLVKYWYHIMVKNQRSIPTVAIVFYNGRESWDLENKTMFPDYPEYYHRIGLPFVLELVDIGDSFSTNEIRDISPKIALALVAMKYVFHGEKMQRHLRAAVKMLKELPRDEAENFLTQTFLYLKKLLPKEEKEEFKMDFIKTSEAYGYETIADAEEKALAARYEEGRDEGIGIGMERGDLNARREMAKALKNNGASLDLIANVSGFSEEEIQNL</sequence>
<dbReference type="InterPro" id="IPR006842">
    <property type="entry name" value="Transposase_31"/>
</dbReference>
<evidence type="ECO:0000313" key="2">
    <source>
        <dbReference type="EMBL" id="SJZ50945.1"/>
    </source>
</evidence>